<dbReference type="OrthoDB" id="9994419at2759"/>
<sequence>MKTTLAELCPDIWQQIFEYFDPIELFYSLVNVTVAADEVLFNENHHLRLQRLVIDSYVKNLPEKLPLDRIVSLELRQDFYLDITEECLNVRSLKLRGQPIWICCMLQKISFANMKLEELVLVVPGIRYLYALLEGVTSLFFLNRLSIHANEYEEKILERSILRTPSTIEYLRLDTCSSMTWHDLSCMLPILSNVRSLDITLFDENKDPYFHFTFPKLCYISLRLVEIPFQTVMQIVKTTPSLTKLKLNGLTQTEGFVKDHSSRNLAKQNDKLVSM</sequence>
<organism evidence="1 2">
    <name type="scientific">Adineta ricciae</name>
    <name type="common">Rotifer</name>
    <dbReference type="NCBI Taxonomy" id="249248"/>
    <lineage>
        <taxon>Eukaryota</taxon>
        <taxon>Metazoa</taxon>
        <taxon>Spiralia</taxon>
        <taxon>Gnathifera</taxon>
        <taxon>Rotifera</taxon>
        <taxon>Eurotatoria</taxon>
        <taxon>Bdelloidea</taxon>
        <taxon>Adinetida</taxon>
        <taxon>Adinetidae</taxon>
        <taxon>Adineta</taxon>
    </lineage>
</organism>
<dbReference type="Gene3D" id="3.80.10.10">
    <property type="entry name" value="Ribonuclease Inhibitor"/>
    <property type="match status" value="1"/>
</dbReference>
<protein>
    <submittedName>
        <fullName evidence="1">Uncharacterized protein</fullName>
    </submittedName>
</protein>
<evidence type="ECO:0000313" key="2">
    <source>
        <dbReference type="Proteomes" id="UP000663852"/>
    </source>
</evidence>
<name>A0A815E8I0_ADIRI</name>
<gene>
    <name evidence="1" type="ORF">EDS130_LOCUS31159</name>
</gene>
<dbReference type="SUPFAM" id="SSF52047">
    <property type="entry name" value="RNI-like"/>
    <property type="match status" value="1"/>
</dbReference>
<proteinExistence type="predicted"/>
<reference evidence="1" key="1">
    <citation type="submission" date="2021-02" db="EMBL/GenBank/DDBJ databases">
        <authorList>
            <person name="Nowell W R."/>
        </authorList>
    </citation>
    <scope>NUCLEOTIDE SEQUENCE</scope>
</reference>
<comment type="caution">
    <text evidence="1">The sequence shown here is derived from an EMBL/GenBank/DDBJ whole genome shotgun (WGS) entry which is preliminary data.</text>
</comment>
<accession>A0A815E8I0</accession>
<dbReference type="Proteomes" id="UP000663852">
    <property type="component" value="Unassembled WGS sequence"/>
</dbReference>
<dbReference type="AlphaFoldDB" id="A0A815E8I0"/>
<evidence type="ECO:0000313" key="1">
    <source>
        <dbReference type="EMBL" id="CAF1311312.1"/>
    </source>
</evidence>
<dbReference type="InterPro" id="IPR032675">
    <property type="entry name" value="LRR_dom_sf"/>
</dbReference>
<dbReference type="EMBL" id="CAJNOJ010000225">
    <property type="protein sequence ID" value="CAF1311312.1"/>
    <property type="molecule type" value="Genomic_DNA"/>
</dbReference>